<evidence type="ECO:0000313" key="3">
    <source>
        <dbReference type="Proteomes" id="UP000324797"/>
    </source>
</evidence>
<organism evidence="2 3">
    <name type="scientific">Bradyrhizobium hipponense</name>
    <dbReference type="NCBI Taxonomy" id="2605638"/>
    <lineage>
        <taxon>Bacteria</taxon>
        <taxon>Pseudomonadati</taxon>
        <taxon>Pseudomonadota</taxon>
        <taxon>Alphaproteobacteria</taxon>
        <taxon>Hyphomicrobiales</taxon>
        <taxon>Nitrobacteraceae</taxon>
        <taxon>Bradyrhizobium</taxon>
    </lineage>
</organism>
<dbReference type="AlphaFoldDB" id="A0A5S4YCW7"/>
<reference evidence="2 3" key="1">
    <citation type="submission" date="2019-08" db="EMBL/GenBank/DDBJ databases">
        <title>Bradyrhizobium hipponensis sp. nov., a rhizobium isolated from a Lupinus angustifolius root nodule in Tunisia.</title>
        <authorList>
            <person name="Off K."/>
            <person name="Rejili M."/>
            <person name="Mars M."/>
            <person name="Brachmann A."/>
            <person name="Marin M."/>
        </authorList>
    </citation>
    <scope>NUCLEOTIDE SEQUENCE [LARGE SCALE GENOMIC DNA]</scope>
    <source>
        <strain evidence="3">aSej3</strain>
    </source>
</reference>
<gene>
    <name evidence="2" type="ORF">FXV83_40085</name>
</gene>
<sequence length="68" mass="7358">MAKSPPPDAQSCLDPLESATDQAISSCDGERSGHRAGTHYRKWTTGVRIRELSAASSKGFARGRVKRN</sequence>
<dbReference type="EMBL" id="VSTH01000214">
    <property type="protein sequence ID" value="TYO61095.1"/>
    <property type="molecule type" value="Genomic_DNA"/>
</dbReference>
<proteinExistence type="predicted"/>
<accession>A0A5S4YCW7</accession>
<name>A0A5S4YCW7_9BRAD</name>
<dbReference type="Proteomes" id="UP000324797">
    <property type="component" value="Unassembled WGS sequence"/>
</dbReference>
<comment type="caution">
    <text evidence="2">The sequence shown here is derived from an EMBL/GenBank/DDBJ whole genome shotgun (WGS) entry which is preliminary data.</text>
</comment>
<keyword evidence="3" id="KW-1185">Reference proteome</keyword>
<evidence type="ECO:0000256" key="1">
    <source>
        <dbReference type="SAM" id="MobiDB-lite"/>
    </source>
</evidence>
<feature type="region of interest" description="Disordered" evidence="1">
    <location>
        <begin position="1"/>
        <end position="41"/>
    </location>
</feature>
<protein>
    <submittedName>
        <fullName evidence="2">Uncharacterized protein</fullName>
    </submittedName>
</protein>
<evidence type="ECO:0000313" key="2">
    <source>
        <dbReference type="EMBL" id="TYO61095.1"/>
    </source>
</evidence>